<dbReference type="Pfam" id="PF13560">
    <property type="entry name" value="HTH_31"/>
    <property type="match status" value="1"/>
</dbReference>
<dbReference type="SUPFAM" id="SSF47413">
    <property type="entry name" value="lambda repressor-like DNA-binding domains"/>
    <property type="match status" value="1"/>
</dbReference>
<dbReference type="AlphaFoldDB" id="A0A644V5E4"/>
<proteinExistence type="predicted"/>
<reference evidence="1" key="1">
    <citation type="submission" date="2019-08" db="EMBL/GenBank/DDBJ databases">
        <authorList>
            <person name="Kucharzyk K."/>
            <person name="Murdoch R.W."/>
            <person name="Higgins S."/>
            <person name="Loffler F."/>
        </authorList>
    </citation>
    <scope>NUCLEOTIDE SEQUENCE</scope>
</reference>
<name>A0A644V5E4_9ZZZZ</name>
<accession>A0A644V5E4</accession>
<evidence type="ECO:0000313" key="1">
    <source>
        <dbReference type="EMBL" id="MPL86560.1"/>
    </source>
</evidence>
<protein>
    <submittedName>
        <fullName evidence="1">Uncharacterized protein</fullName>
    </submittedName>
</protein>
<comment type="caution">
    <text evidence="1">The sequence shown here is derived from an EMBL/GenBank/DDBJ whole genome shotgun (WGS) entry which is preliminary data.</text>
</comment>
<dbReference type="GO" id="GO:0003677">
    <property type="term" value="F:DNA binding"/>
    <property type="evidence" value="ECO:0007669"/>
    <property type="project" value="InterPro"/>
</dbReference>
<dbReference type="EMBL" id="VSSQ01000223">
    <property type="protein sequence ID" value="MPL86560.1"/>
    <property type="molecule type" value="Genomic_DNA"/>
</dbReference>
<sequence length="70" mass="8417">MKQKDDVRYLDDYNETDELEQGKRIWQKLSLEKIEGEIRLRELRERTGLSIRKLSIITGINKDKISRILK</sequence>
<organism evidence="1">
    <name type="scientific">bioreactor metagenome</name>
    <dbReference type="NCBI Taxonomy" id="1076179"/>
    <lineage>
        <taxon>unclassified sequences</taxon>
        <taxon>metagenomes</taxon>
        <taxon>ecological metagenomes</taxon>
    </lineage>
</organism>
<gene>
    <name evidence="1" type="ORF">SDC9_32542</name>
</gene>
<dbReference type="InterPro" id="IPR010982">
    <property type="entry name" value="Lambda_DNA-bd_dom_sf"/>
</dbReference>